<gene>
    <name evidence="3" type="ORF">EZS26_002390</name>
</gene>
<feature type="transmembrane region" description="Helical" evidence="1">
    <location>
        <begin position="7"/>
        <end position="27"/>
    </location>
</feature>
<keyword evidence="1" id="KW-0812">Transmembrane</keyword>
<dbReference type="Gene3D" id="3.40.50.1820">
    <property type="entry name" value="alpha/beta hydrolase"/>
    <property type="match status" value="1"/>
</dbReference>
<keyword evidence="1" id="KW-1133">Transmembrane helix</keyword>
<evidence type="ECO:0000259" key="2">
    <source>
        <dbReference type="Pfam" id="PF00326"/>
    </source>
</evidence>
<reference evidence="3 4" key="1">
    <citation type="submission" date="2019-03" db="EMBL/GenBank/DDBJ databases">
        <title>Single cell metagenomics reveals metabolic interactions within the superorganism composed of flagellate Streblomastix strix and complex community of Bacteroidetes bacteria on its surface.</title>
        <authorList>
            <person name="Treitli S.C."/>
            <person name="Kolisko M."/>
            <person name="Husnik F."/>
            <person name="Keeling P."/>
            <person name="Hampl V."/>
        </authorList>
    </citation>
    <scope>NUCLEOTIDE SEQUENCE [LARGE SCALE GENOMIC DNA]</scope>
    <source>
        <strain evidence="3">St1</strain>
    </source>
</reference>
<dbReference type="GO" id="GO:0008236">
    <property type="term" value="F:serine-type peptidase activity"/>
    <property type="evidence" value="ECO:0007669"/>
    <property type="project" value="InterPro"/>
</dbReference>
<comment type="caution">
    <text evidence="3">The sequence shown here is derived from an EMBL/GenBank/DDBJ whole genome shotgun (WGS) entry which is preliminary data.</text>
</comment>
<organism evidence="3 4">
    <name type="scientific">Candidatus Ordinivivax streblomastigis</name>
    <dbReference type="NCBI Taxonomy" id="2540710"/>
    <lineage>
        <taxon>Bacteria</taxon>
        <taxon>Pseudomonadati</taxon>
        <taxon>Bacteroidota</taxon>
        <taxon>Bacteroidia</taxon>
        <taxon>Bacteroidales</taxon>
        <taxon>Candidatus Ordinivivax</taxon>
    </lineage>
</organism>
<dbReference type="EMBL" id="SNRX01000019">
    <property type="protein sequence ID" value="KAA6301403.1"/>
    <property type="molecule type" value="Genomic_DNA"/>
</dbReference>
<dbReference type="SUPFAM" id="SSF53474">
    <property type="entry name" value="alpha/beta-Hydrolases"/>
    <property type="match status" value="1"/>
</dbReference>
<keyword evidence="1" id="KW-0472">Membrane</keyword>
<dbReference type="PANTHER" id="PTHR43358:SF4">
    <property type="entry name" value="ALPHA_BETA HYDROLASE FOLD-1 DOMAIN-CONTAINING PROTEIN"/>
    <property type="match status" value="1"/>
</dbReference>
<dbReference type="Pfam" id="PF00326">
    <property type="entry name" value="Peptidase_S9"/>
    <property type="match status" value="1"/>
</dbReference>
<dbReference type="PANTHER" id="PTHR43358">
    <property type="entry name" value="ALPHA/BETA-HYDROLASE"/>
    <property type="match status" value="1"/>
</dbReference>
<evidence type="ECO:0000313" key="3">
    <source>
        <dbReference type="EMBL" id="KAA6301403.1"/>
    </source>
</evidence>
<evidence type="ECO:0000256" key="1">
    <source>
        <dbReference type="SAM" id="Phobius"/>
    </source>
</evidence>
<sequence length="312" mass="35111">MKKTKVVLLIIVIGLAIIAGGAVYMFGVSLDKKVTSTDEADAYEFLFSHDASLKPWVDSLQAHSALCDTFIVADDGSKLHALYVKSATASPNTALIIHGYTDNAIRMLMIGHLYNQEMGYNILLPDLRAHGKSDGDCIQMGWKDRLDVLKWIDVCKEIYGDTTRMVVHGISMGAATTMMLSGENLPENIKCLVEDCGYTSAWDEFSYKLKEMYGLPAFPILYATSWYAQMKVGWNFKEASALNQLKNCPLPVFFIHGDKDTYVPTWMVYDLYDAKPGEKELWIVPNVEHADAYWDCTDEYVAKTRAFVNKYI</sequence>
<dbReference type="AlphaFoldDB" id="A0A5M8NZ24"/>
<dbReference type="Proteomes" id="UP000324575">
    <property type="component" value="Unassembled WGS sequence"/>
</dbReference>
<dbReference type="InterPro" id="IPR052920">
    <property type="entry name" value="DNA-binding_regulatory"/>
</dbReference>
<evidence type="ECO:0000313" key="4">
    <source>
        <dbReference type="Proteomes" id="UP000324575"/>
    </source>
</evidence>
<protein>
    <recommendedName>
        <fullName evidence="2">Peptidase S9 prolyl oligopeptidase catalytic domain-containing protein</fullName>
    </recommendedName>
</protein>
<dbReference type="InterPro" id="IPR029058">
    <property type="entry name" value="AB_hydrolase_fold"/>
</dbReference>
<name>A0A5M8NZ24_9BACT</name>
<accession>A0A5M8NZ24</accession>
<proteinExistence type="predicted"/>
<dbReference type="InterPro" id="IPR001375">
    <property type="entry name" value="Peptidase_S9_cat"/>
</dbReference>
<dbReference type="GO" id="GO:0006508">
    <property type="term" value="P:proteolysis"/>
    <property type="evidence" value="ECO:0007669"/>
    <property type="project" value="InterPro"/>
</dbReference>
<feature type="domain" description="Peptidase S9 prolyl oligopeptidase catalytic" evidence="2">
    <location>
        <begin position="143"/>
        <end position="274"/>
    </location>
</feature>